<evidence type="ECO:0000259" key="4">
    <source>
        <dbReference type="Pfam" id="PF14226"/>
    </source>
</evidence>
<feature type="domain" description="Non-haem dioxygenase N-terminal" evidence="4">
    <location>
        <begin position="9"/>
        <end position="89"/>
    </location>
</feature>
<dbReference type="PANTHER" id="PTHR47990">
    <property type="entry name" value="2-OXOGLUTARATE (2OG) AND FE(II)-DEPENDENT OXYGENASE SUPERFAMILY PROTEIN-RELATED"/>
    <property type="match status" value="1"/>
</dbReference>
<dbReference type="InterPro" id="IPR044861">
    <property type="entry name" value="IPNS-like_FE2OG_OXY"/>
</dbReference>
<evidence type="ECO:0000259" key="3">
    <source>
        <dbReference type="Pfam" id="PF03171"/>
    </source>
</evidence>
<dbReference type="GO" id="GO:0046872">
    <property type="term" value="F:metal ion binding"/>
    <property type="evidence" value="ECO:0007669"/>
    <property type="project" value="UniProtKB-KW"/>
</dbReference>
<dbReference type="AlphaFoldDB" id="A0A5D3A4X7"/>
<evidence type="ECO:0008006" key="7">
    <source>
        <dbReference type="Google" id="ProtNLM"/>
    </source>
</evidence>
<feature type="domain" description="Isopenicillin N synthase-like Fe(2+) 2OG dioxygenase" evidence="3">
    <location>
        <begin position="163"/>
        <end position="247"/>
    </location>
</feature>
<dbReference type="Pfam" id="PF14226">
    <property type="entry name" value="DIOX_N"/>
    <property type="match status" value="1"/>
</dbReference>
<dbReference type="Pfam" id="PF03171">
    <property type="entry name" value="2OG-FeII_Oxy"/>
    <property type="match status" value="1"/>
</dbReference>
<accession>A0A5D3A4X7</accession>
<dbReference type="InterPro" id="IPR050231">
    <property type="entry name" value="Iron_ascorbate_oxido_reductase"/>
</dbReference>
<dbReference type="InterPro" id="IPR027443">
    <property type="entry name" value="IPNS-like_sf"/>
</dbReference>
<sequence>MDVDTKFEVPVIEFRSLDLERGTDEWHHLCKRIREACETYGCFEVVYEKISTELRNKMFGLMKDLVELPLERKQKNVSSIPYHGYIGPGSLFSLLYEGFGLVDASNHDSVKNFTQLMWPDDHAQFCDTVYTMATQIEELNKLIWLIIIDSYGLRGKWELVMKHWDYERGLHAHTDKSISTIIFDNQVSGLEIEVKDSQWIKLSIYPSSFVFVVGDTLKAWSNERLKVVNYRVIMNGYKNRLSIATFAIPIEGTIIKTPKELIDEQHPQLYKDFDSKHIDSSERLHAFASLSPPISH</sequence>
<dbReference type="SUPFAM" id="SSF51197">
    <property type="entry name" value="Clavaminate synthase-like"/>
    <property type="match status" value="1"/>
</dbReference>
<keyword evidence="6" id="KW-1185">Reference proteome</keyword>
<evidence type="ECO:0000313" key="5">
    <source>
        <dbReference type="EMBL" id="TYJ45181.1"/>
    </source>
</evidence>
<evidence type="ECO:0000256" key="2">
    <source>
        <dbReference type="ARBA" id="ARBA00023004"/>
    </source>
</evidence>
<evidence type="ECO:0000313" key="6">
    <source>
        <dbReference type="Proteomes" id="UP000323597"/>
    </source>
</evidence>
<proteinExistence type="predicted"/>
<dbReference type="Gene3D" id="2.60.120.330">
    <property type="entry name" value="B-lactam Antibiotic, Isopenicillin N Synthase, Chain"/>
    <property type="match status" value="1"/>
</dbReference>
<dbReference type="EMBL" id="CM017637">
    <property type="protein sequence ID" value="TYJ45181.1"/>
    <property type="molecule type" value="Genomic_DNA"/>
</dbReference>
<protein>
    <recommendedName>
        <fullName evidence="7">Fe2OG dioxygenase domain-containing protein</fullName>
    </recommendedName>
</protein>
<name>A0A5D3A4X7_GOSMU</name>
<gene>
    <name evidence="5" type="ORF">E1A91_A02G038400v1</name>
</gene>
<evidence type="ECO:0000256" key="1">
    <source>
        <dbReference type="ARBA" id="ARBA00022723"/>
    </source>
</evidence>
<keyword evidence="2" id="KW-0408">Iron</keyword>
<dbReference type="InterPro" id="IPR026992">
    <property type="entry name" value="DIOX_N"/>
</dbReference>
<keyword evidence="1" id="KW-0479">Metal-binding</keyword>
<organism evidence="5 6">
    <name type="scientific">Gossypium mustelinum</name>
    <name type="common">Cotton</name>
    <name type="synonym">Gossypium caicoense</name>
    <dbReference type="NCBI Taxonomy" id="34275"/>
    <lineage>
        <taxon>Eukaryota</taxon>
        <taxon>Viridiplantae</taxon>
        <taxon>Streptophyta</taxon>
        <taxon>Embryophyta</taxon>
        <taxon>Tracheophyta</taxon>
        <taxon>Spermatophyta</taxon>
        <taxon>Magnoliopsida</taxon>
        <taxon>eudicotyledons</taxon>
        <taxon>Gunneridae</taxon>
        <taxon>Pentapetalae</taxon>
        <taxon>rosids</taxon>
        <taxon>malvids</taxon>
        <taxon>Malvales</taxon>
        <taxon>Malvaceae</taxon>
        <taxon>Malvoideae</taxon>
        <taxon>Gossypium</taxon>
    </lineage>
</organism>
<dbReference type="Proteomes" id="UP000323597">
    <property type="component" value="Chromosome A02"/>
</dbReference>
<reference evidence="5 6" key="1">
    <citation type="submission" date="2019-07" db="EMBL/GenBank/DDBJ databases">
        <title>WGS assembly of Gossypium mustelinum.</title>
        <authorList>
            <person name="Chen Z.J."/>
            <person name="Sreedasyam A."/>
            <person name="Ando A."/>
            <person name="Song Q."/>
            <person name="De L."/>
            <person name="Hulse-Kemp A."/>
            <person name="Ding M."/>
            <person name="Ye W."/>
            <person name="Kirkbride R."/>
            <person name="Jenkins J."/>
            <person name="Plott C."/>
            <person name="Lovell J."/>
            <person name="Lin Y.-M."/>
            <person name="Vaughn R."/>
            <person name="Liu B."/>
            <person name="Li W."/>
            <person name="Simpson S."/>
            <person name="Scheffler B."/>
            <person name="Saski C."/>
            <person name="Grover C."/>
            <person name="Hu G."/>
            <person name="Conover J."/>
            <person name="Carlson J."/>
            <person name="Shu S."/>
            <person name="Boston L."/>
            <person name="Williams M."/>
            <person name="Peterson D."/>
            <person name="Mcgee K."/>
            <person name="Jones D."/>
            <person name="Wendel J."/>
            <person name="Stelly D."/>
            <person name="Grimwood J."/>
            <person name="Schmutz J."/>
        </authorList>
    </citation>
    <scope>NUCLEOTIDE SEQUENCE [LARGE SCALE GENOMIC DNA]</scope>
    <source>
        <strain evidence="5">1408120.09</strain>
    </source>
</reference>